<keyword evidence="4" id="KW-0804">Transcription</keyword>
<evidence type="ECO:0000259" key="5">
    <source>
        <dbReference type="PROSITE" id="PS50931"/>
    </source>
</evidence>
<protein>
    <submittedName>
        <fullName evidence="6">Transcriptional regulator, LysR family</fullName>
    </submittedName>
</protein>
<comment type="similarity">
    <text evidence="1">Belongs to the LysR transcriptional regulatory family.</text>
</comment>
<dbReference type="InterPro" id="IPR050389">
    <property type="entry name" value="LysR-type_TF"/>
</dbReference>
<proteinExistence type="inferred from homology"/>
<evidence type="ECO:0000313" key="6">
    <source>
        <dbReference type="EMBL" id="ABQ79015.1"/>
    </source>
</evidence>
<sequence>MSMKTSDLNMLVALNALIEERSVTGATRRLHLSSPVMSRPLARLRETLDDPILVRAYRSMVPTPKALQMQEQVRGIVELAEGYFAQRQGFDLDRLSRTFK</sequence>
<dbReference type="EMBL" id="CP000712">
    <property type="protein sequence ID" value="ABQ79015.1"/>
    <property type="molecule type" value="Genomic_DNA"/>
</dbReference>
<dbReference type="PROSITE" id="PS50931">
    <property type="entry name" value="HTH_LYSR"/>
    <property type="match status" value="1"/>
</dbReference>
<dbReference type="GO" id="GO:0003700">
    <property type="term" value="F:DNA-binding transcription factor activity"/>
    <property type="evidence" value="ECO:0007669"/>
    <property type="project" value="InterPro"/>
</dbReference>
<evidence type="ECO:0000256" key="1">
    <source>
        <dbReference type="ARBA" id="ARBA00009437"/>
    </source>
</evidence>
<gene>
    <name evidence="6" type="ordered locus">Pput_2884</name>
</gene>
<feature type="domain" description="HTH lysR-type" evidence="5">
    <location>
        <begin position="7"/>
        <end position="63"/>
    </location>
</feature>
<keyword evidence="2" id="KW-0805">Transcription regulation</keyword>
<dbReference type="HOGENOM" id="CLU_039613_39_6_6"/>
<name>A5W4F5_PSEP1</name>
<dbReference type="Gene3D" id="1.10.10.10">
    <property type="entry name" value="Winged helix-like DNA-binding domain superfamily/Winged helix DNA-binding domain"/>
    <property type="match status" value="1"/>
</dbReference>
<dbReference type="Pfam" id="PF00126">
    <property type="entry name" value="HTH_1"/>
    <property type="match status" value="1"/>
</dbReference>
<dbReference type="SUPFAM" id="SSF46785">
    <property type="entry name" value="Winged helix' DNA-binding domain"/>
    <property type="match status" value="1"/>
</dbReference>
<evidence type="ECO:0000256" key="3">
    <source>
        <dbReference type="ARBA" id="ARBA00023125"/>
    </source>
</evidence>
<dbReference type="PANTHER" id="PTHR30118">
    <property type="entry name" value="HTH-TYPE TRANSCRIPTIONAL REGULATOR LEUO-RELATED"/>
    <property type="match status" value="1"/>
</dbReference>
<dbReference type="eggNOG" id="COG0583">
    <property type="taxonomic scope" value="Bacteria"/>
</dbReference>
<dbReference type="PANTHER" id="PTHR30118:SF15">
    <property type="entry name" value="TRANSCRIPTIONAL REGULATORY PROTEIN"/>
    <property type="match status" value="1"/>
</dbReference>
<dbReference type="GO" id="GO:0003677">
    <property type="term" value="F:DNA binding"/>
    <property type="evidence" value="ECO:0007669"/>
    <property type="project" value="UniProtKB-KW"/>
</dbReference>
<keyword evidence="3" id="KW-0238">DNA-binding</keyword>
<dbReference type="InterPro" id="IPR036390">
    <property type="entry name" value="WH_DNA-bd_sf"/>
</dbReference>
<dbReference type="AlphaFoldDB" id="A5W4F5"/>
<dbReference type="InterPro" id="IPR036388">
    <property type="entry name" value="WH-like_DNA-bd_sf"/>
</dbReference>
<organism evidence="6">
    <name type="scientific">Pseudomonas putida (strain ATCC 700007 / DSM 6899 / JCM 31910 / BCRC 17059 / LMG 24140 / F1)</name>
    <dbReference type="NCBI Taxonomy" id="351746"/>
    <lineage>
        <taxon>Bacteria</taxon>
        <taxon>Pseudomonadati</taxon>
        <taxon>Pseudomonadota</taxon>
        <taxon>Gammaproteobacteria</taxon>
        <taxon>Pseudomonadales</taxon>
        <taxon>Pseudomonadaceae</taxon>
        <taxon>Pseudomonas</taxon>
    </lineage>
</organism>
<reference evidence="6" key="1">
    <citation type="submission" date="2007-05" db="EMBL/GenBank/DDBJ databases">
        <title>Complete sequence of Pseudomonas putida F1.</title>
        <authorList>
            <consortium name="US DOE Joint Genome Institute"/>
            <person name="Copeland A."/>
            <person name="Lucas S."/>
            <person name="Lapidus A."/>
            <person name="Barry K."/>
            <person name="Detter J.C."/>
            <person name="Glavina del Rio T."/>
            <person name="Hammon N."/>
            <person name="Israni S."/>
            <person name="Dalin E."/>
            <person name="Tice H."/>
            <person name="Pitluck S."/>
            <person name="Chain P."/>
            <person name="Malfatti S."/>
            <person name="Shin M."/>
            <person name="Vergez L."/>
            <person name="Schmutz J."/>
            <person name="Larimer F."/>
            <person name="Land M."/>
            <person name="Hauser L."/>
            <person name="Kyrpides N."/>
            <person name="Lykidis A."/>
            <person name="Parales R."/>
            <person name="Richardson P."/>
        </authorList>
    </citation>
    <scope>NUCLEOTIDE SEQUENCE [LARGE SCALE GENOMIC DNA]</scope>
    <source>
        <strain evidence="6">F1</strain>
    </source>
</reference>
<dbReference type="InterPro" id="IPR000847">
    <property type="entry name" value="LysR_HTH_N"/>
</dbReference>
<evidence type="ECO:0000256" key="4">
    <source>
        <dbReference type="ARBA" id="ARBA00023163"/>
    </source>
</evidence>
<dbReference type="KEGG" id="ppf:Pput_2884"/>
<accession>A5W4F5</accession>
<evidence type="ECO:0000256" key="2">
    <source>
        <dbReference type="ARBA" id="ARBA00023015"/>
    </source>
</evidence>